<evidence type="ECO:0000313" key="3">
    <source>
        <dbReference type="EMBL" id="TPX41261.1"/>
    </source>
</evidence>
<keyword evidence="1" id="KW-0732">Signal</keyword>
<dbReference type="EMBL" id="QEAM01000332">
    <property type="protein sequence ID" value="TPX41261.1"/>
    <property type="molecule type" value="Genomic_DNA"/>
</dbReference>
<organism evidence="2 5">
    <name type="scientific">Synchytrium endobioticum</name>
    <dbReference type="NCBI Taxonomy" id="286115"/>
    <lineage>
        <taxon>Eukaryota</taxon>
        <taxon>Fungi</taxon>
        <taxon>Fungi incertae sedis</taxon>
        <taxon>Chytridiomycota</taxon>
        <taxon>Chytridiomycota incertae sedis</taxon>
        <taxon>Chytridiomycetes</taxon>
        <taxon>Synchytriales</taxon>
        <taxon>Synchytriaceae</taxon>
        <taxon>Synchytrium</taxon>
    </lineage>
</organism>
<dbReference type="AlphaFoldDB" id="A0A507CEM1"/>
<dbReference type="EMBL" id="QEAN01000418">
    <property type="protein sequence ID" value="TPX37808.1"/>
    <property type="molecule type" value="Genomic_DNA"/>
</dbReference>
<dbReference type="Proteomes" id="UP000320475">
    <property type="component" value="Unassembled WGS sequence"/>
</dbReference>
<dbReference type="VEuPathDB" id="FungiDB:SeMB42_g06871"/>
<evidence type="ECO:0000313" key="4">
    <source>
        <dbReference type="EMBL" id="TPX46949.1"/>
    </source>
</evidence>
<reference evidence="5 6" key="1">
    <citation type="journal article" date="2019" name="Sci. Rep.">
        <title>Comparative genomics of chytrid fungi reveal insights into the obligate biotrophic and pathogenic lifestyle of Synchytrium endobioticum.</title>
        <authorList>
            <person name="van de Vossenberg B.T.L.H."/>
            <person name="Warris S."/>
            <person name="Nguyen H.D.T."/>
            <person name="van Gent-Pelzer M.P.E."/>
            <person name="Joly D.L."/>
            <person name="van de Geest H.C."/>
            <person name="Bonants P.J.M."/>
            <person name="Smith D.S."/>
            <person name="Levesque C.A."/>
            <person name="van der Lee T.A.J."/>
        </authorList>
    </citation>
    <scope>NUCLEOTIDE SEQUENCE [LARGE SCALE GENOMIC DNA]</scope>
    <source>
        <strain evidence="3 6">LEV6574</strain>
        <strain evidence="2 5">MB42</strain>
    </source>
</reference>
<feature type="chain" id="PRO_5036130964" evidence="1">
    <location>
        <begin position="23"/>
        <end position="202"/>
    </location>
</feature>
<evidence type="ECO:0000313" key="5">
    <source>
        <dbReference type="Proteomes" id="UP000317494"/>
    </source>
</evidence>
<evidence type="ECO:0000256" key="1">
    <source>
        <dbReference type="SAM" id="SignalP"/>
    </source>
</evidence>
<dbReference type="Proteomes" id="UP000317494">
    <property type="component" value="Unassembled WGS sequence"/>
</dbReference>
<keyword evidence="5" id="KW-1185">Reference proteome</keyword>
<evidence type="ECO:0000313" key="2">
    <source>
        <dbReference type="EMBL" id="TPX37808.1"/>
    </source>
</evidence>
<dbReference type="EMBL" id="QEAM01000089">
    <property type="protein sequence ID" value="TPX46949.1"/>
    <property type="molecule type" value="Genomic_DNA"/>
</dbReference>
<evidence type="ECO:0000313" key="6">
    <source>
        <dbReference type="Proteomes" id="UP000320475"/>
    </source>
</evidence>
<comment type="caution">
    <text evidence="2">The sequence shown here is derived from an EMBL/GenBank/DDBJ whole genome shotgun (WGS) entry which is preliminary data.</text>
</comment>
<protein>
    <submittedName>
        <fullName evidence="2">Uncharacterized protein</fullName>
    </submittedName>
</protein>
<name>A0A507CEM1_9FUNG</name>
<proteinExistence type="predicted"/>
<accession>A0A507CEM1</accession>
<gene>
    <name evidence="4" type="ORF">SeLEV6574_g02922</name>
    <name evidence="3" type="ORF">SeLEV6574_g06184</name>
    <name evidence="2" type="ORF">SeMB42_g06871</name>
</gene>
<sequence>MIAQQILATIAVLVVSSNGVLGFNCHNTPTHAECTDYKYPKEKAVESLKSICTGTSAVACDLFDTCSNNVIKGDNKLCDHVILLNAACADPMISDHKKQKGCTEWKSLCSSGTKVQHCTEVLSPTMSIGIPTTASVRAEIDSICDEMYMDGCECVPNDATGDVCPPLSIYSDLCLDMPGHHQCWLHKSMCKIDEYKKTPYCF</sequence>
<dbReference type="STRING" id="286115.A0A507CEM1"/>
<feature type="signal peptide" evidence="1">
    <location>
        <begin position="1"/>
        <end position="22"/>
    </location>
</feature>